<reference evidence="2 3" key="1">
    <citation type="submission" date="2021-05" db="EMBL/GenBank/DDBJ databases">
        <title>A Polyphasic approach of four new species of the genus Ohtaekwangia: Ohtaekwangia histidinii sp. nov., Ohtaekwangia cretensis sp. nov., Ohtaekwangia indiensis sp. nov., Ohtaekwangia reichenbachii sp. nov. from diverse environment.</title>
        <authorList>
            <person name="Octaviana S."/>
        </authorList>
    </citation>
    <scope>NUCLEOTIDE SEQUENCE [LARGE SCALE GENOMIC DNA]</scope>
    <source>
        <strain evidence="2 3">PWU37</strain>
    </source>
</reference>
<dbReference type="AlphaFoldDB" id="A0AAP2D452"/>
<dbReference type="EMBL" id="JAHESC010000001">
    <property type="protein sequence ID" value="MBT1684963.1"/>
    <property type="molecule type" value="Genomic_DNA"/>
</dbReference>
<dbReference type="InterPro" id="IPR036938">
    <property type="entry name" value="PAP2/HPO_sf"/>
</dbReference>
<proteinExistence type="predicted"/>
<sequence length="124" mass="14013">MLTALSLFSFTDNETFDREEFKEARDEVTPAFRHHADNYLQYAPIAAVYGLNLAGIKSRNDLANRTALIIKSELLVAAITFPLKKITAVPRPDTDERNSFPSGHTATAVSQPRSWQKNMDWQMV</sequence>
<evidence type="ECO:0008006" key="4">
    <source>
        <dbReference type="Google" id="ProtNLM"/>
    </source>
</evidence>
<dbReference type="SUPFAM" id="SSF48317">
    <property type="entry name" value="Acid phosphatase/Vanadium-dependent haloperoxidase"/>
    <property type="match status" value="1"/>
</dbReference>
<dbReference type="RefSeq" id="WP_254088220.1">
    <property type="nucleotide sequence ID" value="NZ_JAHESC010000001.1"/>
</dbReference>
<evidence type="ECO:0000256" key="1">
    <source>
        <dbReference type="SAM" id="MobiDB-lite"/>
    </source>
</evidence>
<dbReference type="Proteomes" id="UP001319180">
    <property type="component" value="Unassembled WGS sequence"/>
</dbReference>
<evidence type="ECO:0000313" key="3">
    <source>
        <dbReference type="Proteomes" id="UP001319180"/>
    </source>
</evidence>
<gene>
    <name evidence="2" type="ORF">KK078_00270</name>
</gene>
<keyword evidence="3" id="KW-1185">Reference proteome</keyword>
<comment type="caution">
    <text evidence="2">The sequence shown here is derived from an EMBL/GenBank/DDBJ whole genome shotgun (WGS) entry which is preliminary data.</text>
</comment>
<protein>
    <recommendedName>
        <fullName evidence="4">Phosphatidic acid phosphatase type 2/haloperoxidase domain-containing protein</fullName>
    </recommendedName>
</protein>
<accession>A0AAP2D452</accession>
<evidence type="ECO:0000313" key="2">
    <source>
        <dbReference type="EMBL" id="MBT1684963.1"/>
    </source>
</evidence>
<organism evidence="2 3">
    <name type="scientific">Dawidia soli</name>
    <dbReference type="NCBI Taxonomy" id="2782352"/>
    <lineage>
        <taxon>Bacteria</taxon>
        <taxon>Pseudomonadati</taxon>
        <taxon>Bacteroidota</taxon>
        <taxon>Cytophagia</taxon>
        <taxon>Cytophagales</taxon>
        <taxon>Chryseotaleaceae</taxon>
        <taxon>Dawidia</taxon>
    </lineage>
</organism>
<name>A0AAP2D452_9BACT</name>
<feature type="region of interest" description="Disordered" evidence="1">
    <location>
        <begin position="91"/>
        <end position="124"/>
    </location>
</feature>
<feature type="compositionally biased region" description="Polar residues" evidence="1">
    <location>
        <begin position="99"/>
        <end position="124"/>
    </location>
</feature>